<keyword evidence="4 8" id="KW-0812">Transmembrane</keyword>
<keyword evidence="6 8" id="KW-0472">Membrane</keyword>
<evidence type="ECO:0000313" key="10">
    <source>
        <dbReference type="EMBL" id="PIE31599.1"/>
    </source>
</evidence>
<dbReference type="PROSITE" id="PS50928">
    <property type="entry name" value="ABC_TM1"/>
    <property type="match status" value="1"/>
</dbReference>
<evidence type="ECO:0000256" key="2">
    <source>
        <dbReference type="ARBA" id="ARBA00022448"/>
    </source>
</evidence>
<comment type="similarity">
    <text evidence="7">Belongs to the binding-protein-dependent transport system permease family. OppBC subfamily.</text>
</comment>
<feature type="transmembrane region" description="Helical" evidence="8">
    <location>
        <begin position="107"/>
        <end position="133"/>
    </location>
</feature>
<keyword evidence="5 8" id="KW-1133">Transmembrane helix</keyword>
<name>A0A2G6K9Y3_9BACT</name>
<dbReference type="GO" id="GO:0005886">
    <property type="term" value="C:plasma membrane"/>
    <property type="evidence" value="ECO:0007669"/>
    <property type="project" value="UniProtKB-SubCell"/>
</dbReference>
<feature type="transmembrane region" description="Helical" evidence="8">
    <location>
        <begin position="224"/>
        <end position="247"/>
    </location>
</feature>
<dbReference type="InterPro" id="IPR000515">
    <property type="entry name" value="MetI-like"/>
</dbReference>
<protein>
    <submittedName>
        <fullName evidence="10">Nickel ABC transporter permease subunit NikC</fullName>
    </submittedName>
</protein>
<evidence type="ECO:0000256" key="3">
    <source>
        <dbReference type="ARBA" id="ARBA00022475"/>
    </source>
</evidence>
<evidence type="ECO:0000256" key="7">
    <source>
        <dbReference type="ARBA" id="ARBA00024202"/>
    </source>
</evidence>
<dbReference type="EMBL" id="PDSK01000137">
    <property type="protein sequence ID" value="PIE31599.1"/>
    <property type="molecule type" value="Genomic_DNA"/>
</dbReference>
<feature type="transmembrane region" description="Helical" evidence="8">
    <location>
        <begin position="62"/>
        <end position="87"/>
    </location>
</feature>
<dbReference type="NCBIfam" id="NF045474">
    <property type="entry name" value="Opp2C"/>
    <property type="match status" value="1"/>
</dbReference>
<dbReference type="SUPFAM" id="SSF161098">
    <property type="entry name" value="MetI-like"/>
    <property type="match status" value="1"/>
</dbReference>
<dbReference type="Gene3D" id="1.10.3720.10">
    <property type="entry name" value="MetI-like"/>
    <property type="match status" value="1"/>
</dbReference>
<dbReference type="AlphaFoldDB" id="A0A2G6K9Y3"/>
<proteinExistence type="inferred from homology"/>
<dbReference type="Pfam" id="PF00528">
    <property type="entry name" value="BPD_transp_1"/>
    <property type="match status" value="1"/>
</dbReference>
<evidence type="ECO:0000256" key="8">
    <source>
        <dbReference type="RuleBase" id="RU363032"/>
    </source>
</evidence>
<dbReference type="InterPro" id="IPR050366">
    <property type="entry name" value="BP-dependent_transpt_permease"/>
</dbReference>
<gene>
    <name evidence="10" type="primary">nikC</name>
    <name evidence="10" type="ORF">CSA56_17825</name>
</gene>
<evidence type="ECO:0000256" key="4">
    <source>
        <dbReference type="ARBA" id="ARBA00022692"/>
    </source>
</evidence>
<dbReference type="GO" id="GO:0055085">
    <property type="term" value="P:transmembrane transport"/>
    <property type="evidence" value="ECO:0007669"/>
    <property type="project" value="InterPro"/>
</dbReference>
<dbReference type="InterPro" id="IPR035906">
    <property type="entry name" value="MetI-like_sf"/>
</dbReference>
<organism evidence="10 11">
    <name type="scientific">candidate division KSB3 bacterium</name>
    <dbReference type="NCBI Taxonomy" id="2044937"/>
    <lineage>
        <taxon>Bacteria</taxon>
        <taxon>candidate division KSB3</taxon>
    </lineage>
</organism>
<feature type="domain" description="ABC transmembrane type-1" evidence="9">
    <location>
        <begin position="62"/>
        <end position="247"/>
    </location>
</feature>
<comment type="caution">
    <text evidence="10">The sequence shown here is derived from an EMBL/GenBank/DDBJ whole genome shotgun (WGS) entry which is preliminary data.</text>
</comment>
<evidence type="ECO:0000256" key="5">
    <source>
        <dbReference type="ARBA" id="ARBA00022989"/>
    </source>
</evidence>
<keyword evidence="2 8" id="KW-0813">Transport</keyword>
<dbReference type="PANTHER" id="PTHR43386">
    <property type="entry name" value="OLIGOPEPTIDE TRANSPORT SYSTEM PERMEASE PROTEIN APPC"/>
    <property type="match status" value="1"/>
</dbReference>
<comment type="subcellular location">
    <subcellularLocation>
        <location evidence="1 8">Cell membrane</location>
        <topology evidence="1 8">Multi-pass membrane protein</topology>
    </subcellularLocation>
</comment>
<evidence type="ECO:0000256" key="1">
    <source>
        <dbReference type="ARBA" id="ARBA00004651"/>
    </source>
</evidence>
<evidence type="ECO:0000256" key="6">
    <source>
        <dbReference type="ARBA" id="ARBA00023136"/>
    </source>
</evidence>
<dbReference type="InterPro" id="IPR053385">
    <property type="entry name" value="ABC_transport_permease"/>
</dbReference>
<feature type="transmembrane region" description="Helical" evidence="8">
    <location>
        <begin position="183"/>
        <end position="204"/>
    </location>
</feature>
<evidence type="ECO:0000259" key="9">
    <source>
        <dbReference type="PROSITE" id="PS50928"/>
    </source>
</evidence>
<dbReference type="PANTHER" id="PTHR43386:SF1">
    <property type="entry name" value="D,D-DIPEPTIDE TRANSPORT SYSTEM PERMEASE PROTEIN DDPC-RELATED"/>
    <property type="match status" value="1"/>
</dbReference>
<dbReference type="CDD" id="cd06261">
    <property type="entry name" value="TM_PBP2"/>
    <property type="match status" value="1"/>
</dbReference>
<accession>A0A2G6K9Y3</accession>
<keyword evidence="3" id="KW-1003">Cell membrane</keyword>
<dbReference type="Proteomes" id="UP000230821">
    <property type="component" value="Unassembled WGS sequence"/>
</dbReference>
<evidence type="ECO:0000313" key="11">
    <source>
        <dbReference type="Proteomes" id="UP000230821"/>
    </source>
</evidence>
<sequence length="259" mass="27845">MLSVAMLMIVFAIMAPVFAPNDPFATDFANILTRPGNQYPFGTDQVGRCICSRILYGARISLGMTFLMLGGIFVSGLLIGIIAGMAGGIVDSFIMRTADVILAFPDIVFAIAIVGILGAGIRNTIIALSVIWWTKYARLTRVLVMGMKDSEYMDAAKMAGAGALKQITHYIIPNIIPQLVVQLVLDVGGMMLALSGLSFLGLGVQPPTPEWGNMLNEGKAYLQTAPWLLIYPGLAIFAVVVVCNVLGDTVRDVLDPRQY</sequence>
<reference evidence="10 11" key="1">
    <citation type="submission" date="2017-10" db="EMBL/GenBank/DDBJ databases">
        <title>Novel microbial diversity and functional potential in the marine mammal oral microbiome.</title>
        <authorList>
            <person name="Dudek N.K."/>
            <person name="Sun C.L."/>
            <person name="Burstein D."/>
            <person name="Kantor R.S."/>
            <person name="Aliaga Goltsman D.S."/>
            <person name="Bik E.M."/>
            <person name="Thomas B.C."/>
            <person name="Banfield J.F."/>
            <person name="Relman D.A."/>
        </authorList>
    </citation>
    <scope>NUCLEOTIDE SEQUENCE [LARGE SCALE GENOMIC DNA]</scope>
    <source>
        <strain evidence="10">DOLJORAL78_47_16</strain>
    </source>
</reference>